<evidence type="ECO:0000313" key="2">
    <source>
        <dbReference type="Proteomes" id="UP001055072"/>
    </source>
</evidence>
<dbReference type="EMBL" id="MU274905">
    <property type="protein sequence ID" value="KAI0091595.1"/>
    <property type="molecule type" value="Genomic_DNA"/>
</dbReference>
<organism evidence="1 2">
    <name type="scientific">Irpex rosettiformis</name>
    <dbReference type="NCBI Taxonomy" id="378272"/>
    <lineage>
        <taxon>Eukaryota</taxon>
        <taxon>Fungi</taxon>
        <taxon>Dikarya</taxon>
        <taxon>Basidiomycota</taxon>
        <taxon>Agaricomycotina</taxon>
        <taxon>Agaricomycetes</taxon>
        <taxon>Polyporales</taxon>
        <taxon>Irpicaceae</taxon>
        <taxon>Irpex</taxon>
    </lineage>
</organism>
<gene>
    <name evidence="1" type="ORF">BDY19DRAFT_885665</name>
</gene>
<accession>A0ACB8UBG0</accession>
<sequence length="1287" mass="145623">MQRRARFNTLPTQVPRTTPLETPHARDETQDEQLHWRAGQRDELTTPNAHKRSFLLSVINSTTRPRLRNQPRNSMIPATPGVNLQAALAGVTPGPKVALQRRMSHPLAQEWTARSDSGSGSESPGGYDGAADRVSFLSTTSSQDLVIHARANASFDPSVGVGDRGHGVDRFNAGKLNNYLHGLNKKLQEENETLVAQLREYQDKMGKLEVGSGTSGYDEPVQTQRIGRRGSAGRRVSVGPLGLNDVTEGWEEEKAEMEEVISELTEQLGKASAEKEDTEKILAEEKAERARDREKWRERMGEVEKGVQDIVDDIYKKLRASEERAQAAEKDKAQTVKNMEKRLAEVTVERDVLLERIKSAEGALEKSQDLGGVVNAANERVSKVLADLKNATLQIKDLEDEAANSDERMDALEQELREEKKLVTELEEELQLKSEELESTLKRIDTLQTDLKSTRGELQEERIMISELERAGEAAMERIESLEELIGSTQERLAALTEVLDQEREKASQLEAEADRATQLAQELEDALDSAEEKMRADEEQMACLQTKVVSLERELDKSRANNGPSRISPEDEADIASLEAELEDAHKQIARLNTLVSQSPARKAMEKAKDAKIEMLEQERDDLLERLKTLKNSTFGTPGRSLGGNGISPMHRHILNMTLKSPKTPGGPLRELSWLQTPMQDTGAASLLAHIEQLQSDLDRANESIDDKIDRLEDAGAGVVSLTNQLQDARDKIITLENEVARLGRRDERKDQRLEKLHCKKCGIKVDIRHLQQRPVGQDESSYVEAEDVPGPSHASISPSRSSDKLRADLQAVNSHLATMKQQWESEKNKLLGENATLKNAANRLNAEVRQAKDDMKRHADTERGKVGMQVELDKAKRMVEELEAQLKAERSRLRGFATEQSHAERQKEEVALQLRRTESDMAEIREELLRIKNENHELESELRVNSTAEQKARLLEAKVVENAETIEQLRQERSLLVSDYKDLQKQFSDVTKRLTKLREQHAVSQTSHDQRRHDLDIQLLEIEDLRKMLLAQADVLQRVEEDKDRATYEKTDMSRTVAALESDLRRVKRDAEAFGRDLKLLRSQKERAEEGRREDAAKADRAQKQAQTQIRLLKDEAKEEREKTRTLQDQWSRHICASDSTQVQTFEARHKAECKGLVLQINYLKAKWVRESHLRDNLGNQKQYLLVLLAKSERMEEKILAAIAKIGFPHSAPRLPPPPRPKKTLKNVTLSVIFILRAQRARDAWKVERAKKVGIPEALAEVRRHREETAKVVPVKDKGKQRATS</sequence>
<name>A0ACB8UBG0_9APHY</name>
<proteinExistence type="predicted"/>
<dbReference type="Proteomes" id="UP001055072">
    <property type="component" value="Unassembled WGS sequence"/>
</dbReference>
<evidence type="ECO:0000313" key="1">
    <source>
        <dbReference type="EMBL" id="KAI0091595.1"/>
    </source>
</evidence>
<reference evidence="1" key="1">
    <citation type="journal article" date="2021" name="Environ. Microbiol.">
        <title>Gene family expansions and transcriptome signatures uncover fungal adaptations to wood decay.</title>
        <authorList>
            <person name="Hage H."/>
            <person name="Miyauchi S."/>
            <person name="Viragh M."/>
            <person name="Drula E."/>
            <person name="Min B."/>
            <person name="Chaduli D."/>
            <person name="Navarro D."/>
            <person name="Favel A."/>
            <person name="Norest M."/>
            <person name="Lesage-Meessen L."/>
            <person name="Balint B."/>
            <person name="Merenyi Z."/>
            <person name="de Eugenio L."/>
            <person name="Morin E."/>
            <person name="Martinez A.T."/>
            <person name="Baldrian P."/>
            <person name="Stursova M."/>
            <person name="Martinez M.J."/>
            <person name="Novotny C."/>
            <person name="Magnuson J.K."/>
            <person name="Spatafora J.W."/>
            <person name="Maurice S."/>
            <person name="Pangilinan J."/>
            <person name="Andreopoulos W."/>
            <person name="LaButti K."/>
            <person name="Hundley H."/>
            <person name="Na H."/>
            <person name="Kuo A."/>
            <person name="Barry K."/>
            <person name="Lipzen A."/>
            <person name="Henrissat B."/>
            <person name="Riley R."/>
            <person name="Ahrendt S."/>
            <person name="Nagy L.G."/>
            <person name="Grigoriev I.V."/>
            <person name="Martin F."/>
            <person name="Rosso M.N."/>
        </authorList>
    </citation>
    <scope>NUCLEOTIDE SEQUENCE</scope>
    <source>
        <strain evidence="1">CBS 384.51</strain>
    </source>
</reference>
<comment type="caution">
    <text evidence="1">The sequence shown here is derived from an EMBL/GenBank/DDBJ whole genome shotgun (WGS) entry which is preliminary data.</text>
</comment>
<keyword evidence="2" id="KW-1185">Reference proteome</keyword>
<protein>
    <submittedName>
        <fullName evidence="1">Uncharacterized protein</fullName>
    </submittedName>
</protein>